<dbReference type="HAMAP" id="MF_01114">
    <property type="entry name" value="RecX"/>
    <property type="match status" value="1"/>
</dbReference>
<evidence type="ECO:0000256" key="1">
    <source>
        <dbReference type="ARBA" id="ARBA00004496"/>
    </source>
</evidence>
<dbReference type="Proteomes" id="UP000752292">
    <property type="component" value="Unassembled WGS sequence"/>
</dbReference>
<gene>
    <name evidence="5" type="primary">recX</name>
    <name evidence="10" type="ORF">HY618_05040</name>
</gene>
<evidence type="ECO:0000313" key="10">
    <source>
        <dbReference type="EMBL" id="MBI4251806.1"/>
    </source>
</evidence>
<evidence type="ECO:0000313" key="11">
    <source>
        <dbReference type="Proteomes" id="UP000752292"/>
    </source>
</evidence>
<dbReference type="Pfam" id="PF02631">
    <property type="entry name" value="RecX_HTH2"/>
    <property type="match status" value="1"/>
</dbReference>
<reference evidence="10" key="1">
    <citation type="submission" date="2020-07" db="EMBL/GenBank/DDBJ databases">
        <title>Huge and variable diversity of episymbiotic CPR bacteria and DPANN archaea in groundwater ecosystems.</title>
        <authorList>
            <person name="He C.Y."/>
            <person name="Keren R."/>
            <person name="Whittaker M."/>
            <person name="Farag I.F."/>
            <person name="Doudna J."/>
            <person name="Cate J.H.D."/>
            <person name="Banfield J.F."/>
        </authorList>
    </citation>
    <scope>NUCLEOTIDE SEQUENCE</scope>
    <source>
        <strain evidence="10">NC_groundwater_1370_Ag_S-0.2um_69_93</strain>
    </source>
</reference>
<dbReference type="InterPro" id="IPR036388">
    <property type="entry name" value="WH-like_DNA-bd_sf"/>
</dbReference>
<dbReference type="AlphaFoldDB" id="A0A932ZUW0"/>
<dbReference type="GO" id="GO:0006282">
    <property type="term" value="P:regulation of DNA repair"/>
    <property type="evidence" value="ECO:0007669"/>
    <property type="project" value="UniProtKB-UniRule"/>
</dbReference>
<dbReference type="InterPro" id="IPR053926">
    <property type="entry name" value="RecX_HTH_1st"/>
</dbReference>
<evidence type="ECO:0000256" key="6">
    <source>
        <dbReference type="SAM" id="MobiDB-lite"/>
    </source>
</evidence>
<dbReference type="GO" id="GO:0005737">
    <property type="term" value="C:cytoplasm"/>
    <property type="evidence" value="ECO:0007669"/>
    <property type="project" value="UniProtKB-SubCell"/>
</dbReference>
<accession>A0A932ZUW0</accession>
<evidence type="ECO:0000259" key="8">
    <source>
        <dbReference type="Pfam" id="PF21981"/>
    </source>
</evidence>
<dbReference type="EMBL" id="JACQRX010000218">
    <property type="protein sequence ID" value="MBI4251806.1"/>
    <property type="molecule type" value="Genomic_DNA"/>
</dbReference>
<evidence type="ECO:0000256" key="2">
    <source>
        <dbReference type="ARBA" id="ARBA00009695"/>
    </source>
</evidence>
<evidence type="ECO:0000256" key="5">
    <source>
        <dbReference type="HAMAP-Rule" id="MF_01114"/>
    </source>
</evidence>
<feature type="domain" description="RecX third three-helical" evidence="8">
    <location>
        <begin position="119"/>
        <end position="163"/>
    </location>
</feature>
<organism evidence="10 11">
    <name type="scientific">Tectimicrobiota bacterium</name>
    <dbReference type="NCBI Taxonomy" id="2528274"/>
    <lineage>
        <taxon>Bacteria</taxon>
        <taxon>Pseudomonadati</taxon>
        <taxon>Nitrospinota/Tectimicrobiota group</taxon>
        <taxon>Candidatus Tectimicrobiota</taxon>
    </lineage>
</organism>
<protein>
    <recommendedName>
        <fullName evidence="3 5">Regulatory protein RecX</fullName>
    </recommendedName>
</protein>
<dbReference type="InterPro" id="IPR053925">
    <property type="entry name" value="RecX_HTH_3rd"/>
</dbReference>
<comment type="subcellular location">
    <subcellularLocation>
        <location evidence="1 5">Cytoplasm</location>
    </subcellularLocation>
</comment>
<name>A0A932ZUW0_UNCTE</name>
<feature type="domain" description="RecX second three-helical" evidence="7">
    <location>
        <begin position="70"/>
        <end position="111"/>
    </location>
</feature>
<evidence type="ECO:0000256" key="4">
    <source>
        <dbReference type="ARBA" id="ARBA00022490"/>
    </source>
</evidence>
<dbReference type="Pfam" id="PF21981">
    <property type="entry name" value="RecX_HTH3"/>
    <property type="match status" value="1"/>
</dbReference>
<feature type="region of interest" description="Disordered" evidence="6">
    <location>
        <begin position="1"/>
        <end position="22"/>
    </location>
</feature>
<keyword evidence="4 5" id="KW-0963">Cytoplasm</keyword>
<comment type="similarity">
    <text evidence="2 5">Belongs to the RecX family.</text>
</comment>
<dbReference type="InterPro" id="IPR053924">
    <property type="entry name" value="RecX_HTH_2nd"/>
</dbReference>
<sequence length="186" mass="20345">MTAGPRPSGQKGKKEKDLPPAGRMRAAALRLLSRRAHTRAELRRKLRLRGFGGGELEALLDRFTGIGYLDDAAAARAWARRRLEGRPMGRRLLEEELRARGAAPALVRAVLEEFYGEGEELVLALRAARKRRGALGGEGDPRARARLLRHLQGRGFPAGVCLRAAAEVLGAAGADPDAEAREDWRE</sequence>
<dbReference type="Pfam" id="PF21982">
    <property type="entry name" value="RecX_HTH1"/>
    <property type="match status" value="1"/>
</dbReference>
<dbReference type="PANTHER" id="PTHR33602">
    <property type="entry name" value="REGULATORY PROTEIN RECX FAMILY PROTEIN"/>
    <property type="match status" value="1"/>
</dbReference>
<comment type="function">
    <text evidence="5">Modulates RecA activity.</text>
</comment>
<dbReference type="InterPro" id="IPR003783">
    <property type="entry name" value="Regulatory_RecX"/>
</dbReference>
<comment type="caution">
    <text evidence="10">The sequence shown here is derived from an EMBL/GenBank/DDBJ whole genome shotgun (WGS) entry which is preliminary data.</text>
</comment>
<feature type="domain" description="RecX first three-helical" evidence="9">
    <location>
        <begin position="25"/>
        <end position="62"/>
    </location>
</feature>
<dbReference type="PANTHER" id="PTHR33602:SF1">
    <property type="entry name" value="REGULATORY PROTEIN RECX FAMILY PROTEIN"/>
    <property type="match status" value="1"/>
</dbReference>
<proteinExistence type="inferred from homology"/>
<evidence type="ECO:0000259" key="9">
    <source>
        <dbReference type="Pfam" id="PF21982"/>
    </source>
</evidence>
<dbReference type="Gene3D" id="1.10.10.10">
    <property type="entry name" value="Winged helix-like DNA-binding domain superfamily/Winged helix DNA-binding domain"/>
    <property type="match status" value="2"/>
</dbReference>
<evidence type="ECO:0000256" key="3">
    <source>
        <dbReference type="ARBA" id="ARBA00018111"/>
    </source>
</evidence>
<evidence type="ECO:0000259" key="7">
    <source>
        <dbReference type="Pfam" id="PF02631"/>
    </source>
</evidence>